<evidence type="ECO:0000256" key="1">
    <source>
        <dbReference type="PROSITE-ProRule" id="PRU00023"/>
    </source>
</evidence>
<dbReference type="AlphaFoldDB" id="A0A368KTK4"/>
<proteinExistence type="predicted"/>
<dbReference type="InterPro" id="IPR002110">
    <property type="entry name" value="Ankyrin_rpt"/>
</dbReference>
<accession>A0A368KTK4</accession>
<evidence type="ECO:0000313" key="2">
    <source>
        <dbReference type="EMBL" id="RCS52975.1"/>
    </source>
</evidence>
<dbReference type="PROSITE" id="PS50088">
    <property type="entry name" value="ANK_REPEAT"/>
    <property type="match status" value="1"/>
</dbReference>
<sequence length="261" mass="28428">MRLTYYVDGNFFVEDTATSIIPPPDLDGVVAESEVVLADFFDDELADAGIQGGHSEYWINARKGGIKITFWIPNNFPSETLAILTNYVKGQMSDGLGEGGFYAQLGETKVWMQVIDAEKIRHELHDDGKVVPPPNGIAICARDGKIADLRQAIEMSPDRINEKLQGHTALQLAILMGQTEAVRILVRANADVNATGPAGISTMQSAVLSNNLTDQQSCELVRILVAAGANPHEVDTTNHCTLIDLATNRQKHELTALLNTY</sequence>
<dbReference type="Pfam" id="PF00023">
    <property type="entry name" value="Ank"/>
    <property type="match status" value="1"/>
</dbReference>
<evidence type="ECO:0000313" key="3">
    <source>
        <dbReference type="Proteomes" id="UP000253562"/>
    </source>
</evidence>
<dbReference type="SUPFAM" id="SSF48403">
    <property type="entry name" value="Ankyrin repeat"/>
    <property type="match status" value="1"/>
</dbReference>
<protein>
    <submittedName>
        <fullName evidence="2">Ankyrin repeat domain-containing protein</fullName>
    </submittedName>
</protein>
<keyword evidence="1" id="KW-0040">ANK repeat</keyword>
<name>A0A368KTK4_9BACT</name>
<dbReference type="InterPro" id="IPR036770">
    <property type="entry name" value="Ankyrin_rpt-contain_sf"/>
</dbReference>
<dbReference type="SMART" id="SM00248">
    <property type="entry name" value="ANK"/>
    <property type="match status" value="2"/>
</dbReference>
<comment type="caution">
    <text evidence="2">The sequence shown here is derived from an EMBL/GenBank/DDBJ whole genome shotgun (WGS) entry which is preliminary data.</text>
</comment>
<organism evidence="2 3">
    <name type="scientific">Bremerella cremea</name>
    <dbReference type="NCBI Taxonomy" id="1031537"/>
    <lineage>
        <taxon>Bacteria</taxon>
        <taxon>Pseudomonadati</taxon>
        <taxon>Planctomycetota</taxon>
        <taxon>Planctomycetia</taxon>
        <taxon>Pirellulales</taxon>
        <taxon>Pirellulaceae</taxon>
        <taxon>Bremerella</taxon>
    </lineage>
</organism>
<dbReference type="PROSITE" id="PS50297">
    <property type="entry name" value="ANK_REP_REGION"/>
    <property type="match status" value="1"/>
</dbReference>
<dbReference type="Gene3D" id="1.25.40.20">
    <property type="entry name" value="Ankyrin repeat-containing domain"/>
    <property type="match status" value="1"/>
</dbReference>
<gene>
    <name evidence="2" type="ORF">DTL42_09170</name>
</gene>
<dbReference type="EMBL" id="QPEX01000011">
    <property type="protein sequence ID" value="RCS52975.1"/>
    <property type="molecule type" value="Genomic_DNA"/>
</dbReference>
<reference evidence="2 3" key="1">
    <citation type="submission" date="2018-07" db="EMBL/GenBank/DDBJ databases">
        <title>Comparative genomes isolates from brazilian mangrove.</title>
        <authorList>
            <person name="De Araujo J.E."/>
            <person name="Taketani R.G."/>
            <person name="Silva M.C.P."/>
            <person name="Lourenco M.V."/>
            <person name="Oliveira V.M."/>
            <person name="Andreote F.D."/>
        </authorList>
    </citation>
    <scope>NUCLEOTIDE SEQUENCE [LARGE SCALE GENOMIC DNA]</scope>
    <source>
        <strain evidence="2 3">HEX PRIS-MGV</strain>
    </source>
</reference>
<dbReference type="Proteomes" id="UP000253562">
    <property type="component" value="Unassembled WGS sequence"/>
</dbReference>
<feature type="repeat" description="ANK" evidence="1">
    <location>
        <begin position="165"/>
        <end position="197"/>
    </location>
</feature>